<evidence type="ECO:0000256" key="10">
    <source>
        <dbReference type="PROSITE-ProRule" id="PRU01032"/>
    </source>
</evidence>
<keyword evidence="2" id="KW-0645">Protease</keyword>
<evidence type="ECO:0000256" key="9">
    <source>
        <dbReference type="ARBA" id="ARBA00023619"/>
    </source>
</evidence>
<dbReference type="GO" id="GO:0008240">
    <property type="term" value="F:tripeptidyl-peptidase activity"/>
    <property type="evidence" value="ECO:0007669"/>
    <property type="project" value="TreeGrafter"/>
</dbReference>
<dbReference type="InterPro" id="IPR015366">
    <property type="entry name" value="S53_propep"/>
</dbReference>
<dbReference type="EC" id="3.4.21.62" evidence="9"/>
<dbReference type="SUPFAM" id="SSF52743">
    <property type="entry name" value="Subtilisin-like"/>
    <property type="match status" value="1"/>
</dbReference>
<dbReference type="Gene3D" id="3.40.50.200">
    <property type="entry name" value="Peptidase S8/S53 domain"/>
    <property type="match status" value="1"/>
</dbReference>
<dbReference type="STRING" id="74557.A0A1V9Y6G6"/>
<keyword evidence="3" id="KW-0479">Metal-binding</keyword>
<evidence type="ECO:0000256" key="3">
    <source>
        <dbReference type="ARBA" id="ARBA00022723"/>
    </source>
</evidence>
<keyword evidence="7" id="KW-0865">Zymogen</keyword>
<proteinExistence type="predicted"/>
<protein>
    <recommendedName>
        <fullName evidence="9">subtilisin</fullName>
        <ecNumber evidence="9">3.4.21.62</ecNumber>
    </recommendedName>
</protein>
<dbReference type="GO" id="GO:0046872">
    <property type="term" value="F:metal ion binding"/>
    <property type="evidence" value="ECO:0007669"/>
    <property type="project" value="UniProtKB-KW"/>
</dbReference>
<reference evidence="12 13" key="1">
    <citation type="journal article" date="2014" name="Genome Biol. Evol.">
        <title>The secreted proteins of Achlya hypogyna and Thraustotheca clavata identify the ancestral oomycete secretome and reveal gene acquisitions by horizontal gene transfer.</title>
        <authorList>
            <person name="Misner I."/>
            <person name="Blouin N."/>
            <person name="Leonard G."/>
            <person name="Richards T.A."/>
            <person name="Lane C.E."/>
        </authorList>
    </citation>
    <scope>NUCLEOTIDE SEQUENCE [LARGE SCALE GENOMIC DNA]</scope>
    <source>
        <strain evidence="12 13">ATCC 34112</strain>
    </source>
</reference>
<comment type="caution">
    <text evidence="12">The sequence shown here is derived from an EMBL/GenBank/DDBJ whole genome shotgun (WGS) entry which is preliminary data.</text>
</comment>
<evidence type="ECO:0000256" key="7">
    <source>
        <dbReference type="ARBA" id="ARBA00023145"/>
    </source>
</evidence>
<evidence type="ECO:0000256" key="4">
    <source>
        <dbReference type="ARBA" id="ARBA00022801"/>
    </source>
</evidence>
<feature type="domain" description="Peptidase S53" evidence="11">
    <location>
        <begin position="167"/>
        <end position="434"/>
    </location>
</feature>
<dbReference type="EMBL" id="JNBS01005036">
    <property type="protein sequence ID" value="OQR81322.1"/>
    <property type="molecule type" value="Genomic_DNA"/>
</dbReference>
<keyword evidence="4" id="KW-0378">Hydrolase</keyword>
<keyword evidence="13" id="KW-1185">Reference proteome</keyword>
<evidence type="ECO:0000256" key="1">
    <source>
        <dbReference type="ARBA" id="ARBA00001913"/>
    </source>
</evidence>
<dbReference type="CDD" id="cd11377">
    <property type="entry name" value="Pro-peptidase_S53"/>
    <property type="match status" value="1"/>
</dbReference>
<dbReference type="InterPro" id="IPR036852">
    <property type="entry name" value="Peptidase_S8/S53_dom_sf"/>
</dbReference>
<dbReference type="AlphaFoldDB" id="A0A1V9Y6G6"/>
<keyword evidence="6" id="KW-0106">Calcium</keyword>
<dbReference type="PANTHER" id="PTHR14218">
    <property type="entry name" value="PROTEASE S8 TRIPEPTIDYL PEPTIDASE I CLN2"/>
    <property type="match status" value="1"/>
</dbReference>
<comment type="cofactor">
    <cofactor evidence="1">
        <name>Ca(2+)</name>
        <dbReference type="ChEBI" id="CHEBI:29108"/>
    </cofactor>
</comment>
<evidence type="ECO:0000256" key="8">
    <source>
        <dbReference type="ARBA" id="ARBA00023529"/>
    </source>
</evidence>
<dbReference type="Proteomes" id="UP000243217">
    <property type="component" value="Unassembled WGS sequence"/>
</dbReference>
<comment type="caution">
    <text evidence="10">Lacks conserved residue(s) required for the propagation of feature annotation.</text>
</comment>
<sequence>MLPTFSSNRFERLGSVPNEALVVWKLGVKPQDPSVLGEIFDKVSDPKHPSYGRYLNAQEANALTAPSQEDLDAIHTWLGHRRTTFLKSSNVLVIQSTAGELRKLTSSDIAEYTDKTRISPRRILRSATAISLPIHIKNTITFTSLNSLPMELKHLHAEMNQFKASDLITPTKLRQLYNVPELSVSMANQSAPAFYQQNWSPADLKYFENLYNLPSARVLQKGNRVNNPNNATGEVSLDLQYITAMAPNATTTVWTMNGSNPYSSDDEPFLEWATQVLDDPSPPLVHSISYADDEDHIMTVAKDYAAHLDTLFQKMAVRGMTVLVASGDDGVAGQRIHSQKMAINEGCSKSGPQWPSSSPYVTSVGATQLDTNGVEVVCSGALKGGVTSGGGFSNMYPTPSYQKDVVITSHREGVRRNNQFFFQSHPFEGAKQVV</sequence>
<dbReference type="GO" id="GO:0006508">
    <property type="term" value="P:proteolysis"/>
    <property type="evidence" value="ECO:0007669"/>
    <property type="project" value="UniProtKB-KW"/>
</dbReference>
<dbReference type="PANTHER" id="PTHR14218:SF15">
    <property type="entry name" value="TRIPEPTIDYL-PEPTIDASE 1"/>
    <property type="match status" value="1"/>
</dbReference>
<comment type="catalytic activity">
    <reaction evidence="8">
        <text>Hydrolysis of proteins with broad specificity for peptide bonds, and a preference for a large uncharged residue in P1. Hydrolyzes peptide amides.</text>
        <dbReference type="EC" id="3.4.21.62"/>
    </reaction>
</comment>
<dbReference type="SMART" id="SM00944">
    <property type="entry name" value="Pro-kuma_activ"/>
    <property type="match status" value="1"/>
</dbReference>
<dbReference type="InterPro" id="IPR050819">
    <property type="entry name" value="Tripeptidyl-peptidase_I"/>
</dbReference>
<keyword evidence="5" id="KW-0720">Serine protease</keyword>
<evidence type="ECO:0000313" key="13">
    <source>
        <dbReference type="Proteomes" id="UP000243217"/>
    </source>
</evidence>
<dbReference type="OrthoDB" id="409122at2759"/>
<evidence type="ECO:0000259" key="11">
    <source>
        <dbReference type="PROSITE" id="PS51695"/>
    </source>
</evidence>
<organism evidence="12 13">
    <name type="scientific">Thraustotheca clavata</name>
    <dbReference type="NCBI Taxonomy" id="74557"/>
    <lineage>
        <taxon>Eukaryota</taxon>
        <taxon>Sar</taxon>
        <taxon>Stramenopiles</taxon>
        <taxon>Oomycota</taxon>
        <taxon>Saprolegniomycetes</taxon>
        <taxon>Saprolegniales</taxon>
        <taxon>Achlyaceae</taxon>
        <taxon>Thraustotheca</taxon>
    </lineage>
</organism>
<evidence type="ECO:0000256" key="2">
    <source>
        <dbReference type="ARBA" id="ARBA00022670"/>
    </source>
</evidence>
<evidence type="ECO:0000256" key="5">
    <source>
        <dbReference type="ARBA" id="ARBA00022825"/>
    </source>
</evidence>
<accession>A0A1V9Y6G6</accession>
<dbReference type="Pfam" id="PF09286">
    <property type="entry name" value="Pro-kuma_activ"/>
    <property type="match status" value="1"/>
</dbReference>
<dbReference type="GO" id="GO:0004252">
    <property type="term" value="F:serine-type endopeptidase activity"/>
    <property type="evidence" value="ECO:0007669"/>
    <property type="project" value="UniProtKB-EC"/>
</dbReference>
<name>A0A1V9Y6G6_9STRA</name>
<evidence type="ECO:0000313" key="12">
    <source>
        <dbReference type="EMBL" id="OQR81322.1"/>
    </source>
</evidence>
<dbReference type="CDD" id="cd04056">
    <property type="entry name" value="Peptidases_S53"/>
    <property type="match status" value="1"/>
</dbReference>
<gene>
    <name evidence="12" type="ORF">THRCLA_11831</name>
</gene>
<evidence type="ECO:0000256" key="6">
    <source>
        <dbReference type="ARBA" id="ARBA00022837"/>
    </source>
</evidence>
<dbReference type="PROSITE" id="PS51695">
    <property type="entry name" value="SEDOLISIN"/>
    <property type="match status" value="1"/>
</dbReference>
<dbReference type="InterPro" id="IPR030400">
    <property type="entry name" value="Sedolisin_dom"/>
</dbReference>
<dbReference type="SUPFAM" id="SSF54897">
    <property type="entry name" value="Protease propeptides/inhibitors"/>
    <property type="match status" value="1"/>
</dbReference>